<feature type="domain" description="Integrase catalytic" evidence="1">
    <location>
        <begin position="37"/>
        <end position="75"/>
    </location>
</feature>
<dbReference type="InterPro" id="IPR050900">
    <property type="entry name" value="Transposase_IS3/IS150/IS904"/>
</dbReference>
<keyword evidence="3" id="KW-1185">Reference proteome</keyword>
<organism evidence="2 3">
    <name type="scientific">Deinococcus cavernae</name>
    <dbReference type="NCBI Taxonomy" id="2320857"/>
    <lineage>
        <taxon>Bacteria</taxon>
        <taxon>Thermotogati</taxon>
        <taxon>Deinococcota</taxon>
        <taxon>Deinococci</taxon>
        <taxon>Deinococcales</taxon>
        <taxon>Deinococcaceae</taxon>
        <taxon>Deinococcus</taxon>
    </lineage>
</organism>
<dbReference type="PANTHER" id="PTHR46889:SF4">
    <property type="entry name" value="TRANSPOSASE INSO FOR INSERTION SEQUENCE ELEMENT IS911B-RELATED"/>
    <property type="match status" value="1"/>
</dbReference>
<sequence>MRKPHRKCGRQAVPWARRESQCCTLDLSRVSTRNRPTFGASPEARTQVFEFIEVFYNRQRRHSTLGFLSPLEFEQINQGVAA</sequence>
<protein>
    <recommendedName>
        <fullName evidence="1">Integrase catalytic domain-containing protein</fullName>
    </recommendedName>
</protein>
<dbReference type="Proteomes" id="UP000286287">
    <property type="component" value="Unassembled WGS sequence"/>
</dbReference>
<name>A0A418VGG6_9DEIO</name>
<dbReference type="EMBL" id="QYUJ01000006">
    <property type="protein sequence ID" value="RJF75225.1"/>
    <property type="molecule type" value="Genomic_DNA"/>
</dbReference>
<gene>
    <name evidence="2" type="ORF">D3875_01545</name>
</gene>
<evidence type="ECO:0000313" key="3">
    <source>
        <dbReference type="Proteomes" id="UP000286287"/>
    </source>
</evidence>
<dbReference type="AlphaFoldDB" id="A0A418VGG6"/>
<dbReference type="GO" id="GO:0015074">
    <property type="term" value="P:DNA integration"/>
    <property type="evidence" value="ECO:0007669"/>
    <property type="project" value="InterPro"/>
</dbReference>
<evidence type="ECO:0000313" key="2">
    <source>
        <dbReference type="EMBL" id="RJF75225.1"/>
    </source>
</evidence>
<dbReference type="Pfam" id="PF13333">
    <property type="entry name" value="rve_2"/>
    <property type="match status" value="1"/>
</dbReference>
<accession>A0A418VGG6</accession>
<evidence type="ECO:0000259" key="1">
    <source>
        <dbReference type="Pfam" id="PF13333"/>
    </source>
</evidence>
<comment type="caution">
    <text evidence="2">The sequence shown here is derived from an EMBL/GenBank/DDBJ whole genome shotgun (WGS) entry which is preliminary data.</text>
</comment>
<proteinExistence type="predicted"/>
<reference evidence="2 3" key="1">
    <citation type="submission" date="2018-09" db="EMBL/GenBank/DDBJ databases">
        <authorList>
            <person name="Zhu H."/>
        </authorList>
    </citation>
    <scope>NUCLEOTIDE SEQUENCE [LARGE SCALE GENOMIC DNA]</scope>
    <source>
        <strain evidence="2 3">K2S05-167</strain>
    </source>
</reference>
<dbReference type="InterPro" id="IPR001584">
    <property type="entry name" value="Integrase_cat-core"/>
</dbReference>
<dbReference type="PANTHER" id="PTHR46889">
    <property type="entry name" value="TRANSPOSASE INSF FOR INSERTION SEQUENCE IS3B-RELATED"/>
    <property type="match status" value="1"/>
</dbReference>
<dbReference type="OrthoDB" id="1551417at2"/>